<protein>
    <submittedName>
        <fullName evidence="1">Uncharacterized protein</fullName>
    </submittedName>
</protein>
<accession>A0A077PT17</accession>
<name>A0A077PT17_XENBV</name>
<dbReference type="EMBL" id="CBSZ010000155">
    <property type="protein sequence ID" value="CDH24133.1"/>
    <property type="molecule type" value="Genomic_DNA"/>
</dbReference>
<organism evidence="1">
    <name type="scientific">Xenorhabdus bovienii str. kraussei Becker Underwood</name>
    <dbReference type="NCBI Taxonomy" id="1398204"/>
    <lineage>
        <taxon>Bacteria</taxon>
        <taxon>Pseudomonadati</taxon>
        <taxon>Pseudomonadota</taxon>
        <taxon>Gammaproteobacteria</taxon>
        <taxon>Enterobacterales</taxon>
        <taxon>Morganellaceae</taxon>
        <taxon>Xenorhabdus</taxon>
    </lineage>
</organism>
<evidence type="ECO:0000313" key="1">
    <source>
        <dbReference type="EMBL" id="CDH24133.1"/>
    </source>
</evidence>
<reference evidence="1" key="1">
    <citation type="submission" date="2013-07" db="EMBL/GenBank/DDBJ databases">
        <title>Sub-species coevolution in mutualistic symbiosis.</title>
        <authorList>
            <person name="Murfin K."/>
            <person name="Klassen J."/>
            <person name="Lee M."/>
            <person name="Forst S."/>
            <person name="Stock P."/>
            <person name="Goodrich-Blair H."/>
        </authorList>
    </citation>
    <scope>NUCLEOTIDE SEQUENCE [LARGE SCALE GENOMIC DNA]</scope>
    <source>
        <strain evidence="1">Kraussei Becker Underwood</strain>
    </source>
</reference>
<gene>
    <name evidence="1" type="ORF">XBKB1_2380049</name>
</gene>
<proteinExistence type="predicted"/>
<dbReference type="Proteomes" id="UP000028493">
    <property type="component" value="Unassembled WGS sequence"/>
</dbReference>
<dbReference type="HOGENOM" id="CLU_3086305_0_0_6"/>
<dbReference type="AlphaFoldDB" id="A0A077PT17"/>
<sequence>MRFAAVRLFIVMTDTLNGSNRAEDGSLLSKSLSVAFSFMAYAFTSNAPLRGV</sequence>
<comment type="caution">
    <text evidence="1">The sequence shown here is derived from an EMBL/GenBank/DDBJ whole genome shotgun (WGS) entry which is preliminary data.</text>
</comment>